<accession>A0AAV4VVW5</accession>
<keyword evidence="2" id="KW-1185">Reference proteome</keyword>
<organism evidence="1 2">
    <name type="scientific">Caerostris extrusa</name>
    <name type="common">Bark spider</name>
    <name type="synonym">Caerostris bankana</name>
    <dbReference type="NCBI Taxonomy" id="172846"/>
    <lineage>
        <taxon>Eukaryota</taxon>
        <taxon>Metazoa</taxon>
        <taxon>Ecdysozoa</taxon>
        <taxon>Arthropoda</taxon>
        <taxon>Chelicerata</taxon>
        <taxon>Arachnida</taxon>
        <taxon>Araneae</taxon>
        <taxon>Araneomorphae</taxon>
        <taxon>Entelegynae</taxon>
        <taxon>Araneoidea</taxon>
        <taxon>Araneidae</taxon>
        <taxon>Caerostris</taxon>
    </lineage>
</organism>
<sequence>MVLLGILTAVKEDLQIPRSELMNGSSIQPASQEDMLDILVILPCDDDFITTLRNT</sequence>
<proteinExistence type="predicted"/>
<feature type="non-terminal residue" evidence="1">
    <location>
        <position position="55"/>
    </location>
</feature>
<reference evidence="1 2" key="1">
    <citation type="submission" date="2021-06" db="EMBL/GenBank/DDBJ databases">
        <title>Caerostris extrusa draft genome.</title>
        <authorList>
            <person name="Kono N."/>
            <person name="Arakawa K."/>
        </authorList>
    </citation>
    <scope>NUCLEOTIDE SEQUENCE [LARGE SCALE GENOMIC DNA]</scope>
</reference>
<dbReference type="Proteomes" id="UP001054945">
    <property type="component" value="Unassembled WGS sequence"/>
</dbReference>
<evidence type="ECO:0000313" key="2">
    <source>
        <dbReference type="Proteomes" id="UP001054945"/>
    </source>
</evidence>
<evidence type="ECO:0000313" key="1">
    <source>
        <dbReference type="EMBL" id="GIY74587.1"/>
    </source>
</evidence>
<name>A0AAV4VVW5_CAEEX</name>
<dbReference type="AlphaFoldDB" id="A0AAV4VVW5"/>
<comment type="caution">
    <text evidence="1">The sequence shown here is derived from an EMBL/GenBank/DDBJ whole genome shotgun (WGS) entry which is preliminary data.</text>
</comment>
<gene>
    <name evidence="1" type="ORF">CEXT_146701</name>
</gene>
<dbReference type="EMBL" id="BPLR01015234">
    <property type="protein sequence ID" value="GIY74587.1"/>
    <property type="molecule type" value="Genomic_DNA"/>
</dbReference>
<protein>
    <submittedName>
        <fullName evidence="1">Uncharacterized protein</fullName>
    </submittedName>
</protein>